<keyword evidence="2" id="KW-1185">Reference proteome</keyword>
<accession>A0ACB6Z569</accession>
<name>A0ACB6Z569_THEGA</name>
<protein>
    <submittedName>
        <fullName evidence="1">Kinase-like protein</fullName>
    </submittedName>
</protein>
<evidence type="ECO:0000313" key="2">
    <source>
        <dbReference type="Proteomes" id="UP000886501"/>
    </source>
</evidence>
<comment type="caution">
    <text evidence="1">The sequence shown here is derived from an EMBL/GenBank/DDBJ whole genome shotgun (WGS) entry which is preliminary data.</text>
</comment>
<reference evidence="1" key="1">
    <citation type="submission" date="2019-10" db="EMBL/GenBank/DDBJ databases">
        <authorList>
            <consortium name="DOE Joint Genome Institute"/>
            <person name="Kuo A."/>
            <person name="Miyauchi S."/>
            <person name="Kiss E."/>
            <person name="Drula E."/>
            <person name="Kohler A."/>
            <person name="Sanchez-Garcia M."/>
            <person name="Andreopoulos B."/>
            <person name="Barry K.W."/>
            <person name="Bonito G."/>
            <person name="Buee M."/>
            <person name="Carver A."/>
            <person name="Chen C."/>
            <person name="Cichocki N."/>
            <person name="Clum A."/>
            <person name="Culley D."/>
            <person name="Crous P.W."/>
            <person name="Fauchery L."/>
            <person name="Girlanda M."/>
            <person name="Hayes R."/>
            <person name="Keri Z."/>
            <person name="Labutti K."/>
            <person name="Lipzen A."/>
            <person name="Lombard V."/>
            <person name="Magnuson J."/>
            <person name="Maillard F."/>
            <person name="Morin E."/>
            <person name="Murat C."/>
            <person name="Nolan M."/>
            <person name="Ohm R."/>
            <person name="Pangilinan J."/>
            <person name="Pereira M."/>
            <person name="Perotto S."/>
            <person name="Peter M."/>
            <person name="Riley R."/>
            <person name="Sitrit Y."/>
            <person name="Stielow B."/>
            <person name="Szollosi G."/>
            <person name="Zifcakova L."/>
            <person name="Stursova M."/>
            <person name="Spatafora J.W."/>
            <person name="Tedersoo L."/>
            <person name="Vaario L.-M."/>
            <person name="Yamada A."/>
            <person name="Yan M."/>
            <person name="Wang P."/>
            <person name="Xu J."/>
            <person name="Bruns T."/>
            <person name="Baldrian P."/>
            <person name="Vilgalys R."/>
            <person name="Henrissat B."/>
            <person name="Grigoriev I.V."/>
            <person name="Hibbett D."/>
            <person name="Nagy L.G."/>
            <person name="Martin F.M."/>
        </authorList>
    </citation>
    <scope>NUCLEOTIDE SEQUENCE</scope>
    <source>
        <strain evidence="1">P2</strain>
    </source>
</reference>
<organism evidence="1 2">
    <name type="scientific">Thelephora ganbajun</name>
    <name type="common">Ganba fungus</name>
    <dbReference type="NCBI Taxonomy" id="370292"/>
    <lineage>
        <taxon>Eukaryota</taxon>
        <taxon>Fungi</taxon>
        <taxon>Dikarya</taxon>
        <taxon>Basidiomycota</taxon>
        <taxon>Agaricomycotina</taxon>
        <taxon>Agaricomycetes</taxon>
        <taxon>Thelephorales</taxon>
        <taxon>Thelephoraceae</taxon>
        <taxon>Thelephora</taxon>
    </lineage>
</organism>
<dbReference type="EMBL" id="MU118121">
    <property type="protein sequence ID" value="KAF9644756.1"/>
    <property type="molecule type" value="Genomic_DNA"/>
</dbReference>
<reference evidence="1" key="2">
    <citation type="journal article" date="2020" name="Nat. Commun.">
        <title>Large-scale genome sequencing of mycorrhizal fungi provides insights into the early evolution of symbiotic traits.</title>
        <authorList>
            <person name="Miyauchi S."/>
            <person name="Kiss E."/>
            <person name="Kuo A."/>
            <person name="Drula E."/>
            <person name="Kohler A."/>
            <person name="Sanchez-Garcia M."/>
            <person name="Morin E."/>
            <person name="Andreopoulos B."/>
            <person name="Barry K.W."/>
            <person name="Bonito G."/>
            <person name="Buee M."/>
            <person name="Carver A."/>
            <person name="Chen C."/>
            <person name="Cichocki N."/>
            <person name="Clum A."/>
            <person name="Culley D."/>
            <person name="Crous P.W."/>
            <person name="Fauchery L."/>
            <person name="Girlanda M."/>
            <person name="Hayes R.D."/>
            <person name="Keri Z."/>
            <person name="LaButti K."/>
            <person name="Lipzen A."/>
            <person name="Lombard V."/>
            <person name="Magnuson J."/>
            <person name="Maillard F."/>
            <person name="Murat C."/>
            <person name="Nolan M."/>
            <person name="Ohm R.A."/>
            <person name="Pangilinan J."/>
            <person name="Pereira M.F."/>
            <person name="Perotto S."/>
            <person name="Peter M."/>
            <person name="Pfister S."/>
            <person name="Riley R."/>
            <person name="Sitrit Y."/>
            <person name="Stielow J.B."/>
            <person name="Szollosi G."/>
            <person name="Zifcakova L."/>
            <person name="Stursova M."/>
            <person name="Spatafora J.W."/>
            <person name="Tedersoo L."/>
            <person name="Vaario L.M."/>
            <person name="Yamada A."/>
            <person name="Yan M."/>
            <person name="Wang P."/>
            <person name="Xu J."/>
            <person name="Bruns T."/>
            <person name="Baldrian P."/>
            <person name="Vilgalys R."/>
            <person name="Dunand C."/>
            <person name="Henrissat B."/>
            <person name="Grigoriev I.V."/>
            <person name="Hibbett D."/>
            <person name="Nagy L.G."/>
            <person name="Martin F.M."/>
        </authorList>
    </citation>
    <scope>NUCLEOTIDE SEQUENCE</scope>
    <source>
        <strain evidence="1">P2</strain>
    </source>
</reference>
<dbReference type="Proteomes" id="UP000886501">
    <property type="component" value="Unassembled WGS sequence"/>
</dbReference>
<proteinExistence type="predicted"/>
<evidence type="ECO:0000313" key="1">
    <source>
        <dbReference type="EMBL" id="KAF9644756.1"/>
    </source>
</evidence>
<gene>
    <name evidence="1" type="ORF">BDM02DRAFT_3210870</name>
</gene>
<sequence>MTWRTLRHPNVLPLRGVTMTKDKFVMVSEWMDNGNINEFLGKKGTSVNRLELVCPLEITRGLIYMHDRRIIHGDLKGVNIMIDNDGHARLADFSLVTLIPDQSTFISSCIEGGTLQWMSPELLEPERFDLKEARPTKESDCYALGMVIYEVLSGQVPFAVCGRFGPLAKIIRGERPERPQGEQWEPFKDGIWEVVERCWKHKPSDRTSARDVLRDLGGPPPPPRPSSPDMWGGLETGIDD</sequence>